<evidence type="ECO:0000313" key="11">
    <source>
        <dbReference type="EMBL" id="GAA2087456.1"/>
    </source>
</evidence>
<feature type="region of interest" description="Disordered" evidence="7">
    <location>
        <begin position="613"/>
        <end position="680"/>
    </location>
</feature>
<dbReference type="InterPro" id="IPR039421">
    <property type="entry name" value="Type_1_exporter"/>
</dbReference>
<dbReference type="InterPro" id="IPR003439">
    <property type="entry name" value="ABC_transporter-like_ATP-bd"/>
</dbReference>
<dbReference type="Gene3D" id="1.20.1560.10">
    <property type="entry name" value="ABC transporter type 1, transmembrane domain"/>
    <property type="match status" value="1"/>
</dbReference>
<feature type="domain" description="ABC transporter" evidence="9">
    <location>
        <begin position="390"/>
        <end position="615"/>
    </location>
</feature>
<proteinExistence type="predicted"/>
<evidence type="ECO:0000256" key="3">
    <source>
        <dbReference type="ARBA" id="ARBA00022741"/>
    </source>
</evidence>
<feature type="transmembrane region" description="Helical" evidence="8">
    <location>
        <begin position="27"/>
        <end position="49"/>
    </location>
</feature>
<feature type="domain" description="ABC transmembrane type-1" evidence="10">
    <location>
        <begin position="26"/>
        <end position="297"/>
    </location>
</feature>
<comment type="subcellular location">
    <subcellularLocation>
        <location evidence="1">Cell membrane</location>
        <topology evidence="1">Multi-pass membrane protein</topology>
    </subcellularLocation>
</comment>
<evidence type="ECO:0000259" key="10">
    <source>
        <dbReference type="PROSITE" id="PS50929"/>
    </source>
</evidence>
<feature type="transmembrane region" description="Helical" evidence="8">
    <location>
        <begin position="61"/>
        <end position="80"/>
    </location>
</feature>
<dbReference type="Pfam" id="PF00005">
    <property type="entry name" value="ABC_tran"/>
    <property type="match status" value="1"/>
</dbReference>
<dbReference type="PROSITE" id="PS50929">
    <property type="entry name" value="ABC_TM1F"/>
    <property type="match status" value="1"/>
</dbReference>
<feature type="transmembrane region" description="Helical" evidence="8">
    <location>
        <begin position="137"/>
        <end position="159"/>
    </location>
</feature>
<dbReference type="PANTHER" id="PTHR24221">
    <property type="entry name" value="ATP-BINDING CASSETTE SUB-FAMILY B"/>
    <property type="match status" value="1"/>
</dbReference>
<evidence type="ECO:0000256" key="8">
    <source>
        <dbReference type="SAM" id="Phobius"/>
    </source>
</evidence>
<dbReference type="SUPFAM" id="SSF52540">
    <property type="entry name" value="P-loop containing nucleoside triphosphate hydrolases"/>
    <property type="match status" value="1"/>
</dbReference>
<dbReference type="GO" id="GO:0005524">
    <property type="term" value="F:ATP binding"/>
    <property type="evidence" value="ECO:0007669"/>
    <property type="project" value="UniProtKB-KW"/>
</dbReference>
<keyword evidence="3" id="KW-0547">Nucleotide-binding</keyword>
<dbReference type="Proteomes" id="UP001500016">
    <property type="component" value="Unassembled WGS sequence"/>
</dbReference>
<dbReference type="Gene3D" id="3.40.50.300">
    <property type="entry name" value="P-loop containing nucleotide triphosphate hydrolases"/>
    <property type="match status" value="1"/>
</dbReference>
<gene>
    <name evidence="11" type="ORF">GCM10009801_50480</name>
</gene>
<evidence type="ECO:0000256" key="5">
    <source>
        <dbReference type="ARBA" id="ARBA00022989"/>
    </source>
</evidence>
<evidence type="ECO:0000256" key="2">
    <source>
        <dbReference type="ARBA" id="ARBA00022692"/>
    </source>
</evidence>
<dbReference type="EMBL" id="BAAAPE010000013">
    <property type="protein sequence ID" value="GAA2087456.1"/>
    <property type="molecule type" value="Genomic_DNA"/>
</dbReference>
<comment type="caution">
    <text evidence="11">The sequence shown here is derived from an EMBL/GenBank/DDBJ whole genome shotgun (WGS) entry which is preliminary data.</text>
</comment>
<protein>
    <submittedName>
        <fullName evidence="11">ABC transporter ATP-binding protein</fullName>
    </submittedName>
</protein>
<evidence type="ECO:0000259" key="9">
    <source>
        <dbReference type="PROSITE" id="PS50893"/>
    </source>
</evidence>
<dbReference type="PANTHER" id="PTHR24221:SF654">
    <property type="entry name" value="ATP-BINDING CASSETTE SUB-FAMILY B MEMBER 6"/>
    <property type="match status" value="1"/>
</dbReference>
<feature type="region of interest" description="Disordered" evidence="7">
    <location>
        <begin position="320"/>
        <end position="384"/>
    </location>
</feature>
<dbReference type="InterPro" id="IPR003593">
    <property type="entry name" value="AAA+_ATPase"/>
</dbReference>
<accession>A0ABN2WC23</accession>
<dbReference type="SUPFAM" id="SSF90123">
    <property type="entry name" value="ABC transporter transmembrane region"/>
    <property type="match status" value="1"/>
</dbReference>
<dbReference type="RefSeq" id="WP_344531565.1">
    <property type="nucleotide sequence ID" value="NZ_BAAAPE010000013.1"/>
</dbReference>
<keyword evidence="4 11" id="KW-0067">ATP-binding</keyword>
<keyword evidence="5 8" id="KW-1133">Transmembrane helix</keyword>
<dbReference type="InterPro" id="IPR036640">
    <property type="entry name" value="ABC1_TM_sf"/>
</dbReference>
<evidence type="ECO:0000256" key="4">
    <source>
        <dbReference type="ARBA" id="ARBA00022840"/>
    </source>
</evidence>
<keyword evidence="6 8" id="KW-0472">Membrane</keyword>
<dbReference type="InterPro" id="IPR027417">
    <property type="entry name" value="P-loop_NTPase"/>
</dbReference>
<organism evidence="11 12">
    <name type="scientific">Streptomyces albiaxialis</name>
    <dbReference type="NCBI Taxonomy" id="329523"/>
    <lineage>
        <taxon>Bacteria</taxon>
        <taxon>Bacillati</taxon>
        <taxon>Actinomycetota</taxon>
        <taxon>Actinomycetes</taxon>
        <taxon>Kitasatosporales</taxon>
        <taxon>Streptomycetaceae</taxon>
        <taxon>Streptomyces</taxon>
    </lineage>
</organism>
<evidence type="ECO:0000256" key="6">
    <source>
        <dbReference type="ARBA" id="ARBA00023136"/>
    </source>
</evidence>
<feature type="compositionally biased region" description="Basic and acidic residues" evidence="7">
    <location>
        <begin position="660"/>
        <end position="674"/>
    </location>
</feature>
<feature type="transmembrane region" description="Helical" evidence="8">
    <location>
        <begin position="250"/>
        <end position="272"/>
    </location>
</feature>
<evidence type="ECO:0000313" key="12">
    <source>
        <dbReference type="Proteomes" id="UP001500016"/>
    </source>
</evidence>
<sequence>MADADGTRGGGTVRAGFRFLRGRRRAVAALAGWSLLESVQTFALGYALARALDDGFLAGRTATGLAWLGVAGLGALVGALGTARVYRALAALAEPFRDLLVRRVVARGLGAALRDGTGDTAVVSRLTHQVEIARDSFAGVVMVARSFVFTALGALVGLASLAPPLLLVVLPPLLLGLALFFGTLRPLARRQRELLVADEELAEELGVTAGGLRDVAAAGAQESVRDRAGARIDAERRAADSLARWGVSRALAVGIGGRLPVVLLVVLAPWLLDRGVTAGALAAALTYLTQALLPALQSLVHGFGSAGARLTVVIGRLTRDTGAPTHERTSGTPSAPGPGEGPAAPDSAPDPAAPDPGAARIADPGAGTAATSPEPRAPRRDAGRADVPALEARGVSFAYGPGAQPVLEGLDLVVPHGGWLAVVGPSGIGKSTLALLAAGLLEPRDGEILVGGVPAAPAPAASRVLIPQEAYVFGGSVRDNLTYYGPRGDDEVHASARAVGADALVARLGGLDAEVDPRALSAGERQLLALTRAHLAPAPLAVLDEATCHLDPAAEERAERAFARREGGTLIVVAHRLSSARRAGRVLVLDGTHAVTGTHREVAEHSPLYRDLTGIWSSRPGSPGQGSSQPARPLGDTDGVDAVAGPGLAGDGRHVVPHRAVGEAEPVRDLRDRGPLGGDG</sequence>
<reference evidence="11 12" key="1">
    <citation type="journal article" date="2019" name="Int. J. Syst. Evol. Microbiol.">
        <title>The Global Catalogue of Microorganisms (GCM) 10K type strain sequencing project: providing services to taxonomists for standard genome sequencing and annotation.</title>
        <authorList>
            <consortium name="The Broad Institute Genomics Platform"/>
            <consortium name="The Broad Institute Genome Sequencing Center for Infectious Disease"/>
            <person name="Wu L."/>
            <person name="Ma J."/>
        </authorList>
    </citation>
    <scope>NUCLEOTIDE SEQUENCE [LARGE SCALE GENOMIC DNA]</scope>
    <source>
        <strain evidence="11 12">JCM 15478</strain>
    </source>
</reference>
<evidence type="ECO:0000256" key="1">
    <source>
        <dbReference type="ARBA" id="ARBA00004651"/>
    </source>
</evidence>
<dbReference type="SMART" id="SM00382">
    <property type="entry name" value="AAA"/>
    <property type="match status" value="1"/>
</dbReference>
<feature type="transmembrane region" description="Helical" evidence="8">
    <location>
        <begin position="165"/>
        <end position="184"/>
    </location>
</feature>
<feature type="compositionally biased region" description="Low complexity" evidence="7">
    <location>
        <begin position="617"/>
        <end position="633"/>
    </location>
</feature>
<evidence type="ECO:0000256" key="7">
    <source>
        <dbReference type="SAM" id="MobiDB-lite"/>
    </source>
</evidence>
<feature type="compositionally biased region" description="Low complexity" evidence="7">
    <location>
        <begin position="341"/>
        <end position="367"/>
    </location>
</feature>
<keyword evidence="12" id="KW-1185">Reference proteome</keyword>
<keyword evidence="2 8" id="KW-0812">Transmembrane</keyword>
<dbReference type="InterPro" id="IPR011527">
    <property type="entry name" value="ABC1_TM_dom"/>
</dbReference>
<dbReference type="PROSITE" id="PS50893">
    <property type="entry name" value="ABC_TRANSPORTER_2"/>
    <property type="match status" value="1"/>
</dbReference>
<name>A0ABN2WC23_9ACTN</name>